<comment type="similarity">
    <text evidence="1">Belongs to the UPF0332 family.</text>
</comment>
<dbReference type="eggNOG" id="COG1895">
    <property type="taxonomic scope" value="Bacteria"/>
</dbReference>
<evidence type="ECO:0000259" key="3">
    <source>
        <dbReference type="Pfam" id="PF05168"/>
    </source>
</evidence>
<dbReference type="HOGENOM" id="CLU_151247_1_0_3"/>
<organism evidence="4 5">
    <name type="scientific">Cyanobacterium stanieri (strain ATCC 29140 / PCC 7202)</name>
    <dbReference type="NCBI Taxonomy" id="292563"/>
    <lineage>
        <taxon>Bacteria</taxon>
        <taxon>Bacillati</taxon>
        <taxon>Cyanobacteriota</taxon>
        <taxon>Cyanophyceae</taxon>
        <taxon>Oscillatoriophycideae</taxon>
        <taxon>Chroococcales</taxon>
        <taxon>Geminocystaceae</taxon>
        <taxon>Cyanobacterium</taxon>
    </lineage>
</organism>
<keyword evidence="2" id="KW-1133">Transmembrane helix</keyword>
<feature type="domain" description="HEPN" evidence="3">
    <location>
        <begin position="8"/>
        <end position="118"/>
    </location>
</feature>
<feature type="transmembrane region" description="Helical" evidence="2">
    <location>
        <begin position="31"/>
        <end position="48"/>
    </location>
</feature>
<keyword evidence="2" id="KW-0812">Transmembrane</keyword>
<accession>K9YKN8</accession>
<evidence type="ECO:0000256" key="1">
    <source>
        <dbReference type="ARBA" id="ARBA00038248"/>
    </source>
</evidence>
<evidence type="ECO:0000256" key="2">
    <source>
        <dbReference type="SAM" id="Phobius"/>
    </source>
</evidence>
<dbReference type="InterPro" id="IPR007842">
    <property type="entry name" value="HEPN_dom"/>
</dbReference>
<evidence type="ECO:0000313" key="5">
    <source>
        <dbReference type="Proteomes" id="UP000010483"/>
    </source>
</evidence>
<gene>
    <name evidence="4" type="ordered locus">Cyast_1550</name>
</gene>
<dbReference type="Pfam" id="PF05168">
    <property type="entry name" value="HEPN"/>
    <property type="match status" value="1"/>
</dbReference>
<name>K9YKN8_CYASC</name>
<sequence length="128" mass="14788">MNKERDNLIIKARQSLKASQLLLTGGYPDFAVARAYYTMFYLASAFLAHKNMSFSKHSAVISAFGREFAKTDLIPRKYHEFLKKAQDLRHLGDYGEIDLIDTFQAQSEIEKAEEFLNFTIDYFDTELS</sequence>
<keyword evidence="5" id="KW-1185">Reference proteome</keyword>
<dbReference type="PANTHER" id="PTHR36565">
    <property type="entry name" value="UPF0332 PROTEIN TM_1000"/>
    <property type="match status" value="1"/>
</dbReference>
<dbReference type="Proteomes" id="UP000010483">
    <property type="component" value="Chromosome"/>
</dbReference>
<protein>
    <submittedName>
        <fullName evidence="4">HEPN domain protein</fullName>
    </submittedName>
</protein>
<dbReference type="BioCyc" id="CSTA292563:G1353-1560-MONOMER"/>
<reference evidence="5" key="1">
    <citation type="journal article" date="2013" name="Proc. Natl. Acad. Sci. U.S.A.">
        <title>Improving the coverage of the cyanobacterial phylum using diversity-driven genome sequencing.</title>
        <authorList>
            <person name="Shih P.M."/>
            <person name="Wu D."/>
            <person name="Latifi A."/>
            <person name="Axen S.D."/>
            <person name="Fewer D.P."/>
            <person name="Talla E."/>
            <person name="Calteau A."/>
            <person name="Cai F."/>
            <person name="Tandeau de Marsac N."/>
            <person name="Rippka R."/>
            <person name="Herdman M."/>
            <person name="Sivonen K."/>
            <person name="Coursin T."/>
            <person name="Laurent T."/>
            <person name="Goodwin L."/>
            <person name="Nolan M."/>
            <person name="Davenport K.W."/>
            <person name="Han C.S."/>
            <person name="Rubin E.M."/>
            <person name="Eisen J.A."/>
            <person name="Woyke T."/>
            <person name="Gugger M."/>
            <person name="Kerfeld C.A."/>
        </authorList>
    </citation>
    <scope>NUCLEOTIDE SEQUENCE [LARGE SCALE GENOMIC DNA]</scope>
    <source>
        <strain evidence="5">ATCC 29140 / PCC 7202</strain>
    </source>
</reference>
<evidence type="ECO:0000313" key="4">
    <source>
        <dbReference type="EMBL" id="AFZ47511.1"/>
    </source>
</evidence>
<dbReference type="PATRIC" id="fig|292563.3.peg.1620"/>
<dbReference type="AlphaFoldDB" id="K9YKN8"/>
<dbReference type="Gene3D" id="1.20.120.330">
    <property type="entry name" value="Nucleotidyltransferases domain 2"/>
    <property type="match status" value="1"/>
</dbReference>
<dbReference type="EMBL" id="CP003940">
    <property type="protein sequence ID" value="AFZ47511.1"/>
    <property type="molecule type" value="Genomic_DNA"/>
</dbReference>
<dbReference type="KEGG" id="csn:Cyast_1550"/>
<keyword evidence="2" id="KW-0472">Membrane</keyword>
<dbReference type="PANTHER" id="PTHR36565:SF1">
    <property type="entry name" value="UPF0332 PROTEIN TM_1000"/>
    <property type="match status" value="1"/>
</dbReference>
<dbReference type="InterPro" id="IPR052226">
    <property type="entry name" value="UPF0332_toxin"/>
</dbReference>
<proteinExistence type="inferred from homology"/>